<feature type="domain" description="N-acetylmuramoyl-L-alanine amidase" evidence="6">
    <location>
        <begin position="13"/>
        <end position="153"/>
    </location>
</feature>
<keyword evidence="3" id="KW-0378">Hydrolase</keyword>
<dbReference type="PANTHER" id="PTHR30417">
    <property type="entry name" value="N-ACETYLMURAMOYL-L-ALANINE AMIDASE AMID"/>
    <property type="match status" value="1"/>
</dbReference>
<dbReference type="SMART" id="SM00644">
    <property type="entry name" value="Ami_2"/>
    <property type="match status" value="1"/>
</dbReference>
<keyword evidence="8" id="KW-1185">Reference proteome</keyword>
<evidence type="ECO:0000256" key="5">
    <source>
        <dbReference type="SAM" id="MobiDB-lite"/>
    </source>
</evidence>
<dbReference type="GO" id="GO:0009253">
    <property type="term" value="P:peptidoglycan catabolic process"/>
    <property type="evidence" value="ECO:0007669"/>
    <property type="project" value="InterPro"/>
</dbReference>
<comment type="catalytic activity">
    <reaction evidence="1">
        <text>Hydrolyzes the link between N-acetylmuramoyl residues and L-amino acid residues in certain cell-wall glycopeptides.</text>
        <dbReference type="EC" id="3.5.1.28"/>
    </reaction>
</comment>
<proteinExistence type="predicted"/>
<accession>Q24VI4</accession>
<dbReference type="InterPro" id="IPR036505">
    <property type="entry name" value="Amidase/PGRP_sf"/>
</dbReference>
<evidence type="ECO:0000256" key="4">
    <source>
        <dbReference type="ARBA" id="ARBA00023316"/>
    </source>
</evidence>
<dbReference type="eggNOG" id="COG3023">
    <property type="taxonomic scope" value="Bacteria"/>
</dbReference>
<dbReference type="GO" id="GO:0009254">
    <property type="term" value="P:peptidoglycan turnover"/>
    <property type="evidence" value="ECO:0007669"/>
    <property type="project" value="TreeGrafter"/>
</dbReference>
<dbReference type="Pfam" id="PF01510">
    <property type="entry name" value="Amidase_2"/>
    <property type="match status" value="1"/>
</dbReference>
<dbReference type="SUPFAM" id="SSF55846">
    <property type="entry name" value="N-acetylmuramoyl-L-alanine amidase-like"/>
    <property type="match status" value="1"/>
</dbReference>
<evidence type="ECO:0000256" key="3">
    <source>
        <dbReference type="ARBA" id="ARBA00022801"/>
    </source>
</evidence>
<organism evidence="7 8">
    <name type="scientific">Desulfitobacterium hafniense (strain Y51)</name>
    <dbReference type="NCBI Taxonomy" id="138119"/>
    <lineage>
        <taxon>Bacteria</taxon>
        <taxon>Bacillati</taxon>
        <taxon>Bacillota</taxon>
        <taxon>Clostridia</taxon>
        <taxon>Eubacteriales</taxon>
        <taxon>Desulfitobacteriaceae</taxon>
        <taxon>Desulfitobacterium</taxon>
    </lineage>
</organism>
<evidence type="ECO:0000313" key="8">
    <source>
        <dbReference type="Proteomes" id="UP000001946"/>
    </source>
</evidence>
<dbReference type="EC" id="3.5.1.28" evidence="2"/>
<dbReference type="CDD" id="cd06583">
    <property type="entry name" value="PGRP"/>
    <property type="match status" value="1"/>
</dbReference>
<dbReference type="Gene3D" id="3.40.80.10">
    <property type="entry name" value="Peptidoglycan recognition protein-like"/>
    <property type="match status" value="1"/>
</dbReference>
<gene>
    <name evidence="7" type="ordered locus">DSY2169</name>
</gene>
<dbReference type="InterPro" id="IPR002502">
    <property type="entry name" value="Amidase_domain"/>
</dbReference>
<reference evidence="7 8" key="1">
    <citation type="journal article" date="2006" name="J. Bacteriol.">
        <title>Complete genome sequence of the dehalorespiring bacterium Desulfitobacterium hafniense Y51 and comparison with Dehalococcoides ethenogenes 195.</title>
        <authorList>
            <person name="Nonaka H."/>
            <person name="Keresztes G."/>
            <person name="Shinoda Y."/>
            <person name="Ikenaga Y."/>
            <person name="Abe M."/>
            <person name="Naito K."/>
            <person name="Inatomi K."/>
            <person name="Furukawa K."/>
            <person name="Inui M."/>
            <person name="Yukawa H."/>
        </authorList>
    </citation>
    <scope>NUCLEOTIDE SEQUENCE [LARGE SCALE GENOMIC DNA]</scope>
    <source>
        <strain evidence="7 8">Y51</strain>
    </source>
</reference>
<evidence type="ECO:0000256" key="2">
    <source>
        <dbReference type="ARBA" id="ARBA00011901"/>
    </source>
</evidence>
<dbReference type="AlphaFoldDB" id="Q24VI4"/>
<dbReference type="STRING" id="138119.DSY2169"/>
<dbReference type="HOGENOM" id="CLU_1114423_0_0_9"/>
<dbReference type="PANTHER" id="PTHR30417:SF1">
    <property type="entry name" value="N-ACETYLMURAMOYL-L-ALANINE AMIDASE AMID"/>
    <property type="match status" value="1"/>
</dbReference>
<dbReference type="InterPro" id="IPR051206">
    <property type="entry name" value="NAMLAA_amidase_2"/>
</dbReference>
<dbReference type="GO" id="GO:0071555">
    <property type="term" value="P:cell wall organization"/>
    <property type="evidence" value="ECO:0007669"/>
    <property type="project" value="UniProtKB-KW"/>
</dbReference>
<evidence type="ECO:0000259" key="6">
    <source>
        <dbReference type="SMART" id="SM00644"/>
    </source>
</evidence>
<dbReference type="Proteomes" id="UP000001946">
    <property type="component" value="Chromosome"/>
</dbReference>
<keyword evidence="4" id="KW-0961">Cell wall biogenesis/degradation</keyword>
<feature type="region of interest" description="Disordered" evidence="5">
    <location>
        <begin position="1"/>
        <end position="22"/>
    </location>
</feature>
<name>Q24VI4_DESHY</name>
<dbReference type="GO" id="GO:0008745">
    <property type="term" value="F:N-acetylmuramoyl-L-alanine amidase activity"/>
    <property type="evidence" value="ECO:0007669"/>
    <property type="project" value="UniProtKB-EC"/>
</dbReference>
<evidence type="ECO:0000256" key="1">
    <source>
        <dbReference type="ARBA" id="ARBA00001561"/>
    </source>
</evidence>
<dbReference type="EMBL" id="AP008230">
    <property type="protein sequence ID" value="BAE83958.1"/>
    <property type="molecule type" value="Genomic_DNA"/>
</dbReference>
<sequence length="241" mass="26623">MPKNMPKIEWVGTPNHRAGRNGRKPLAIVDHITAGSYPGCLSWMQNPASQASTHYLVLRDGRILQLVKDEDTAWHAGAVNKPSWSLYDGSNPNAYTLGIEHEGTDGELTGAQYQSTLWLHKQLMARYPVITVDDQRIIGHYRIDSVNRPNCPGPKFPWAQLFKDLKGENDMLDNLVIYADGDTGAALILSQKLGCPMVHKGSADKYQAAKKHWVGVQGTNDAGNIYYAGANRAETARKALE</sequence>
<evidence type="ECO:0000313" key="7">
    <source>
        <dbReference type="EMBL" id="BAE83958.1"/>
    </source>
</evidence>
<protein>
    <recommendedName>
        <fullName evidence="2">N-acetylmuramoyl-L-alanine amidase</fullName>
        <ecNumber evidence="2">3.5.1.28</ecNumber>
    </recommendedName>
</protein>
<dbReference type="KEGG" id="dsy:DSY2169"/>